<comment type="caution">
    <text evidence="3">The sequence shown here is derived from an EMBL/GenBank/DDBJ whole genome shotgun (WGS) entry which is preliminary data.</text>
</comment>
<dbReference type="GO" id="GO:0017111">
    <property type="term" value="F:ribonucleoside triphosphate phosphatase activity"/>
    <property type="evidence" value="ECO:0007669"/>
    <property type="project" value="UniProtKB-ARBA"/>
</dbReference>
<comment type="similarity">
    <text evidence="1">Belongs to the IMPACT family.</text>
</comment>
<dbReference type="PANTHER" id="PTHR16301:SF20">
    <property type="entry name" value="IMPACT FAMILY MEMBER YIGZ"/>
    <property type="match status" value="1"/>
</dbReference>
<dbReference type="GO" id="GO:0006446">
    <property type="term" value="P:regulation of translational initiation"/>
    <property type="evidence" value="ECO:0007669"/>
    <property type="project" value="TreeGrafter"/>
</dbReference>
<dbReference type="InterPro" id="IPR001498">
    <property type="entry name" value="Impact_N"/>
</dbReference>
<dbReference type="Pfam" id="PF01205">
    <property type="entry name" value="Impact_N"/>
    <property type="match status" value="1"/>
</dbReference>
<evidence type="ECO:0000313" key="4">
    <source>
        <dbReference type="Proteomes" id="UP000241736"/>
    </source>
</evidence>
<dbReference type="PANTHER" id="PTHR16301">
    <property type="entry name" value="IMPACT-RELATED"/>
    <property type="match status" value="1"/>
</dbReference>
<reference evidence="3 4" key="1">
    <citation type="submission" date="2018-03" db="EMBL/GenBank/DDBJ databases">
        <title>Arenimonas caeni sp. nov., isolated from activated sludge.</title>
        <authorList>
            <person name="Liu H."/>
        </authorList>
    </citation>
    <scope>NUCLEOTIDE SEQUENCE [LARGE SCALE GENOMIC DNA]</scope>
    <source>
        <strain evidence="4">z29</strain>
    </source>
</reference>
<dbReference type="EMBL" id="PVLF01000020">
    <property type="protein sequence ID" value="PRH81613.1"/>
    <property type="molecule type" value="Genomic_DNA"/>
</dbReference>
<gene>
    <name evidence="3" type="ORF">C6N40_11640</name>
</gene>
<dbReference type="Gene3D" id="3.30.70.240">
    <property type="match status" value="1"/>
</dbReference>
<protein>
    <submittedName>
        <fullName evidence="3">IMPACT family protein</fullName>
    </submittedName>
</protein>
<feature type="domain" description="Impact N-terminal" evidence="2">
    <location>
        <begin position="18"/>
        <end position="118"/>
    </location>
</feature>
<dbReference type="OrthoDB" id="9813771at2"/>
<evidence type="ECO:0000256" key="1">
    <source>
        <dbReference type="ARBA" id="ARBA00007665"/>
    </source>
</evidence>
<organism evidence="3 4">
    <name type="scientific">Arenimonas caeni</name>
    <dbReference type="NCBI Taxonomy" id="2058085"/>
    <lineage>
        <taxon>Bacteria</taxon>
        <taxon>Pseudomonadati</taxon>
        <taxon>Pseudomonadota</taxon>
        <taxon>Gammaproteobacteria</taxon>
        <taxon>Lysobacterales</taxon>
        <taxon>Lysobacteraceae</taxon>
        <taxon>Arenimonas</taxon>
    </lineage>
</organism>
<dbReference type="InterPro" id="IPR035647">
    <property type="entry name" value="EFG_III/V"/>
</dbReference>
<keyword evidence="4" id="KW-1185">Reference proteome</keyword>
<dbReference type="AlphaFoldDB" id="A0A2P6M6H5"/>
<proteinExistence type="inferred from homology"/>
<name>A0A2P6M6H5_9GAMM</name>
<dbReference type="SUPFAM" id="SSF54211">
    <property type="entry name" value="Ribosomal protein S5 domain 2-like"/>
    <property type="match status" value="1"/>
</dbReference>
<dbReference type="PROSITE" id="PS00910">
    <property type="entry name" value="UPF0029"/>
    <property type="match status" value="1"/>
</dbReference>
<dbReference type="Proteomes" id="UP000241736">
    <property type="component" value="Unassembled WGS sequence"/>
</dbReference>
<dbReference type="GO" id="GO:0032561">
    <property type="term" value="F:guanyl ribonucleotide binding"/>
    <property type="evidence" value="ECO:0007669"/>
    <property type="project" value="UniProtKB-ARBA"/>
</dbReference>
<dbReference type="InterPro" id="IPR023582">
    <property type="entry name" value="Impact"/>
</dbReference>
<evidence type="ECO:0000313" key="3">
    <source>
        <dbReference type="EMBL" id="PRH81613.1"/>
    </source>
</evidence>
<accession>A0A2P6M6H5</accession>
<dbReference type="Gene3D" id="3.30.230.30">
    <property type="entry name" value="Impact, N-terminal domain"/>
    <property type="match status" value="1"/>
</dbReference>
<dbReference type="RefSeq" id="WP_106991203.1">
    <property type="nucleotide sequence ID" value="NZ_JAVEVW010000238.1"/>
</dbReference>
<sequence length="201" mass="21911">MSAAQTLAAPARFELEAKRSRFIAQARHVDSPEQALAWLREVSDPQATHNCWAYRIGADYRSSDDGEPGGSAGRPILAAIEGQGLDEVMVVVTRWYGGTNLGVGGLVRAYGGAAAECLRTARRRDIIRWLECELACGFELAGAVHALLDTLDAQKLGEDFDENGLHLRLRVPDYNGDLLATRLRDLSRGAASLHRIETPVE</sequence>
<dbReference type="SUPFAM" id="SSF54980">
    <property type="entry name" value="EF-G C-terminal domain-like"/>
    <property type="match status" value="1"/>
</dbReference>
<dbReference type="InterPro" id="IPR020569">
    <property type="entry name" value="UPF0029_Impact_CS"/>
</dbReference>
<dbReference type="InterPro" id="IPR020568">
    <property type="entry name" value="Ribosomal_Su5_D2-typ_SF"/>
</dbReference>
<evidence type="ECO:0000259" key="2">
    <source>
        <dbReference type="Pfam" id="PF01205"/>
    </source>
</evidence>
<dbReference type="GO" id="GO:0005737">
    <property type="term" value="C:cytoplasm"/>
    <property type="evidence" value="ECO:0007669"/>
    <property type="project" value="TreeGrafter"/>
</dbReference>
<dbReference type="InterPro" id="IPR036956">
    <property type="entry name" value="Impact_N_sf"/>
</dbReference>
<dbReference type="GO" id="GO:0043168">
    <property type="term" value="F:anion binding"/>
    <property type="evidence" value="ECO:0007669"/>
    <property type="project" value="UniProtKB-ARBA"/>
</dbReference>